<evidence type="ECO:0000313" key="3">
    <source>
        <dbReference type="Proteomes" id="UP000275267"/>
    </source>
</evidence>
<gene>
    <name evidence="2" type="ORF">C2845_PM03G10490</name>
</gene>
<name>A0A3L6T9E2_PANMI</name>
<dbReference type="EMBL" id="PQIB02000002">
    <property type="protein sequence ID" value="RLN34905.1"/>
    <property type="molecule type" value="Genomic_DNA"/>
</dbReference>
<comment type="caution">
    <text evidence="2">The sequence shown here is derived from an EMBL/GenBank/DDBJ whole genome shotgun (WGS) entry which is preliminary data.</text>
</comment>
<dbReference type="Proteomes" id="UP000275267">
    <property type="component" value="Unassembled WGS sequence"/>
</dbReference>
<feature type="transmembrane region" description="Helical" evidence="1">
    <location>
        <begin position="55"/>
        <end position="75"/>
    </location>
</feature>
<organism evidence="2 3">
    <name type="scientific">Panicum miliaceum</name>
    <name type="common">Proso millet</name>
    <name type="synonym">Broomcorn millet</name>
    <dbReference type="NCBI Taxonomy" id="4540"/>
    <lineage>
        <taxon>Eukaryota</taxon>
        <taxon>Viridiplantae</taxon>
        <taxon>Streptophyta</taxon>
        <taxon>Embryophyta</taxon>
        <taxon>Tracheophyta</taxon>
        <taxon>Spermatophyta</taxon>
        <taxon>Magnoliopsida</taxon>
        <taxon>Liliopsida</taxon>
        <taxon>Poales</taxon>
        <taxon>Poaceae</taxon>
        <taxon>PACMAD clade</taxon>
        <taxon>Panicoideae</taxon>
        <taxon>Panicodae</taxon>
        <taxon>Paniceae</taxon>
        <taxon>Panicinae</taxon>
        <taxon>Panicum</taxon>
        <taxon>Panicum sect. Panicum</taxon>
    </lineage>
</organism>
<evidence type="ECO:0000256" key="1">
    <source>
        <dbReference type="SAM" id="Phobius"/>
    </source>
</evidence>
<keyword evidence="1" id="KW-0472">Membrane</keyword>
<dbReference type="AlphaFoldDB" id="A0A3L6T9E2"/>
<proteinExistence type="predicted"/>
<accession>A0A3L6T9E2</accession>
<reference evidence="3" key="1">
    <citation type="journal article" date="2019" name="Nat. Commun.">
        <title>The genome of broomcorn millet.</title>
        <authorList>
            <person name="Zou C."/>
            <person name="Miki D."/>
            <person name="Li D."/>
            <person name="Tang Q."/>
            <person name="Xiao L."/>
            <person name="Rajput S."/>
            <person name="Deng P."/>
            <person name="Jia W."/>
            <person name="Huang R."/>
            <person name="Zhang M."/>
            <person name="Sun Y."/>
            <person name="Hu J."/>
            <person name="Fu X."/>
            <person name="Schnable P.S."/>
            <person name="Li F."/>
            <person name="Zhang H."/>
            <person name="Feng B."/>
            <person name="Zhu X."/>
            <person name="Liu R."/>
            <person name="Schnable J.C."/>
            <person name="Zhu J.-K."/>
            <person name="Zhang H."/>
        </authorList>
    </citation>
    <scope>NUCLEOTIDE SEQUENCE [LARGE SCALE GENOMIC DNA]</scope>
</reference>
<protein>
    <submittedName>
        <fullName evidence="2">Uncharacterized protein</fullName>
    </submittedName>
</protein>
<keyword evidence="3" id="KW-1185">Reference proteome</keyword>
<evidence type="ECO:0000313" key="2">
    <source>
        <dbReference type="EMBL" id="RLN34905.1"/>
    </source>
</evidence>
<keyword evidence="1" id="KW-1133">Transmembrane helix</keyword>
<keyword evidence="1" id="KW-0812">Transmembrane</keyword>
<sequence length="83" mass="9394">MMDTKTPRRRRAVADSPLLLRTLALEPLWPVVYEVTQQPFSLLKFMAGRSQGPEMAAMLINPGFTVIFFLLLLGYDEISRLPG</sequence>